<name>A0A177B683_9BILA</name>
<sequence>MTSSKNVRQIIRRKRRNQGDYPLITIDVRLLIIPQILKETTDNCKFLLYDSGTNHPIRILLFTTQRFLCYLNKSNNWMCDGTFQVAPLFRLVYTIDVIYTALLALAHSLDPETFNINYKTAQKELSMHFFFKQRWCRESKSKKLINQPLLIDSYNKSMCGVDLMDKLLSSYRPKLQSKKCIILSGPGSNQPQELRFDRLNHYLISQAKQTRYAVWHKNTYKL</sequence>
<evidence type="ECO:0000313" key="2">
    <source>
        <dbReference type="Proteomes" id="UP000078046"/>
    </source>
</evidence>
<organism evidence="1 2">
    <name type="scientific">Intoshia linei</name>
    <dbReference type="NCBI Taxonomy" id="1819745"/>
    <lineage>
        <taxon>Eukaryota</taxon>
        <taxon>Metazoa</taxon>
        <taxon>Spiralia</taxon>
        <taxon>Lophotrochozoa</taxon>
        <taxon>Mesozoa</taxon>
        <taxon>Orthonectida</taxon>
        <taxon>Rhopaluridae</taxon>
        <taxon>Intoshia</taxon>
    </lineage>
</organism>
<dbReference type="EMBL" id="LWCA01000319">
    <property type="protein sequence ID" value="OAF69212.1"/>
    <property type="molecule type" value="Genomic_DNA"/>
</dbReference>
<comment type="caution">
    <text evidence="1">The sequence shown here is derived from an EMBL/GenBank/DDBJ whole genome shotgun (WGS) entry which is preliminary data.</text>
</comment>
<accession>A0A177B683</accession>
<proteinExistence type="predicted"/>
<protein>
    <submittedName>
        <fullName evidence="1">Uncharacterized protein</fullName>
    </submittedName>
</protein>
<gene>
    <name evidence="1" type="ORF">A3Q56_03055</name>
</gene>
<keyword evidence="2" id="KW-1185">Reference proteome</keyword>
<evidence type="ECO:0000313" key="1">
    <source>
        <dbReference type="EMBL" id="OAF69212.1"/>
    </source>
</evidence>
<dbReference type="AlphaFoldDB" id="A0A177B683"/>
<dbReference type="Proteomes" id="UP000078046">
    <property type="component" value="Unassembled WGS sequence"/>
</dbReference>
<dbReference type="OrthoDB" id="6151656at2759"/>
<reference evidence="1 2" key="1">
    <citation type="submission" date="2016-04" db="EMBL/GenBank/DDBJ databases">
        <title>The genome of Intoshia linei affirms orthonectids as highly simplified spiralians.</title>
        <authorList>
            <person name="Mikhailov K.V."/>
            <person name="Slusarev G.S."/>
            <person name="Nikitin M.A."/>
            <person name="Logacheva M.D."/>
            <person name="Penin A."/>
            <person name="Aleoshin V."/>
            <person name="Panchin Y.V."/>
        </authorList>
    </citation>
    <scope>NUCLEOTIDE SEQUENCE [LARGE SCALE GENOMIC DNA]</scope>
    <source>
        <strain evidence="1">Intl2013</strain>
        <tissue evidence="1">Whole animal</tissue>
    </source>
</reference>